<dbReference type="Pfam" id="PF13456">
    <property type="entry name" value="RVT_3"/>
    <property type="match status" value="1"/>
</dbReference>
<dbReference type="PANTHER" id="PTHR11206">
    <property type="entry name" value="MULTIDRUG RESISTANCE PROTEIN"/>
    <property type="match status" value="1"/>
</dbReference>
<feature type="transmembrane region" description="Helical" evidence="2">
    <location>
        <begin position="32"/>
        <end position="56"/>
    </location>
</feature>
<evidence type="ECO:0000256" key="1">
    <source>
        <dbReference type="ARBA" id="ARBA00010199"/>
    </source>
</evidence>
<protein>
    <recommendedName>
        <fullName evidence="2">Protein DETOXIFICATION</fullName>
    </recommendedName>
    <alternativeName>
        <fullName evidence="2">Multidrug and toxic compound extrusion protein</fullName>
    </alternativeName>
</protein>
<gene>
    <name evidence="4" type="ORF">EZV62_007734</name>
</gene>
<dbReference type="GO" id="GO:0042910">
    <property type="term" value="F:xenobiotic transmembrane transporter activity"/>
    <property type="evidence" value="ECO:0007669"/>
    <property type="project" value="InterPro"/>
</dbReference>
<keyword evidence="2" id="KW-0472">Membrane</keyword>
<keyword evidence="2" id="KW-0812">Transmembrane</keyword>
<dbReference type="GO" id="GO:0015297">
    <property type="term" value="F:antiporter activity"/>
    <property type="evidence" value="ECO:0007669"/>
    <property type="project" value="InterPro"/>
</dbReference>
<dbReference type="EMBL" id="VAHF01000003">
    <property type="protein sequence ID" value="TXG66459.1"/>
    <property type="molecule type" value="Genomic_DNA"/>
</dbReference>
<dbReference type="GO" id="GO:0004523">
    <property type="term" value="F:RNA-DNA hybrid ribonuclease activity"/>
    <property type="evidence" value="ECO:0007669"/>
    <property type="project" value="InterPro"/>
</dbReference>
<comment type="caution">
    <text evidence="2">Lacks conserved residue(s) required for the propagation of feature annotation.</text>
</comment>
<dbReference type="GO" id="GO:0016020">
    <property type="term" value="C:membrane"/>
    <property type="evidence" value="ECO:0007669"/>
    <property type="project" value="InterPro"/>
</dbReference>
<feature type="transmembrane region" description="Helical" evidence="2">
    <location>
        <begin position="98"/>
        <end position="119"/>
    </location>
</feature>
<dbReference type="InterPro" id="IPR002528">
    <property type="entry name" value="MATE_fam"/>
</dbReference>
<keyword evidence="2" id="KW-1133">Transmembrane helix</keyword>
<evidence type="ECO:0000256" key="2">
    <source>
        <dbReference type="RuleBase" id="RU004914"/>
    </source>
</evidence>
<evidence type="ECO:0000259" key="3">
    <source>
        <dbReference type="Pfam" id="PF13456"/>
    </source>
</evidence>
<reference evidence="5" key="1">
    <citation type="journal article" date="2019" name="Gigascience">
        <title>De novo genome assembly of the endangered Acer yangbiense, a plant species with extremely small populations endemic to Yunnan Province, China.</title>
        <authorList>
            <person name="Yang J."/>
            <person name="Wariss H.M."/>
            <person name="Tao L."/>
            <person name="Zhang R."/>
            <person name="Yun Q."/>
            <person name="Hollingsworth P."/>
            <person name="Dao Z."/>
            <person name="Luo G."/>
            <person name="Guo H."/>
            <person name="Ma Y."/>
            <person name="Sun W."/>
        </authorList>
    </citation>
    <scope>NUCLEOTIDE SEQUENCE [LARGE SCALE GENOMIC DNA]</scope>
    <source>
        <strain evidence="5">cv. Malutang</strain>
    </source>
</reference>
<sequence length="533" mass="59314">MTTSKSLGIIFFIICLLFGREISYLFSTNEEIAEYVSSLSVLLAFSMLFNSIQPVLSGVPIGAGFQSVVAYVNLGCYYVIGVPIGIVLGYVADFGIKGLWVGMLGGIVMQTIILAYIVWRTDWDDQVTLWRAAMKIVMMEDCPWMKPEGLMYGYVFLVPQSDSYLVLEGTVHGIGTNRKVSKAQTRLWAIRDPILRIGEGNPVLHRSNGAISKGKEKLTQATKGSGRWKLSEQKPRASNSMNYLRDLTCKRKSPKFPVETQVEGKRSKESKGQTLESFSIVADEKKLDKDPLIIDVHGVDCDVTADVEGKDRDFSKKDSDRMKLPYMPYGIGEAGPIFRLSSKCEQFLNDFQSNSQGDKTNLVRGSNRENFVWKPPDVDVFKVNCSAMVDKSGWHIGIGIIIQDFNGEVFASCAQSIAANYNFKAGTLAVILRSIHFVLDCGLEPCMFEADDASVVKWFNDGSHSLSENGVLLDDIKFSSSLLRIMRLDYVPKKANRVAQGLAQYALVHADDTFWMEDFPDCVKSFIEADKPG</sequence>
<dbReference type="InterPro" id="IPR002156">
    <property type="entry name" value="RNaseH_domain"/>
</dbReference>
<dbReference type="Pfam" id="PF01554">
    <property type="entry name" value="MatE"/>
    <property type="match status" value="1"/>
</dbReference>
<dbReference type="GO" id="GO:0003676">
    <property type="term" value="F:nucleic acid binding"/>
    <property type="evidence" value="ECO:0007669"/>
    <property type="project" value="InterPro"/>
</dbReference>
<accession>A0A5C7IC92</accession>
<dbReference type="OrthoDB" id="1297712at2759"/>
<dbReference type="Proteomes" id="UP000323000">
    <property type="component" value="Chromosome 3"/>
</dbReference>
<comment type="similarity">
    <text evidence="1 2">Belongs to the multi antimicrobial extrusion (MATE) (TC 2.A.66.1) family.</text>
</comment>
<proteinExistence type="inferred from homology"/>
<dbReference type="AlphaFoldDB" id="A0A5C7IC92"/>
<evidence type="ECO:0000313" key="4">
    <source>
        <dbReference type="EMBL" id="TXG66459.1"/>
    </source>
</evidence>
<organism evidence="4 5">
    <name type="scientific">Acer yangbiense</name>
    <dbReference type="NCBI Taxonomy" id="1000413"/>
    <lineage>
        <taxon>Eukaryota</taxon>
        <taxon>Viridiplantae</taxon>
        <taxon>Streptophyta</taxon>
        <taxon>Embryophyta</taxon>
        <taxon>Tracheophyta</taxon>
        <taxon>Spermatophyta</taxon>
        <taxon>Magnoliopsida</taxon>
        <taxon>eudicotyledons</taxon>
        <taxon>Gunneridae</taxon>
        <taxon>Pentapetalae</taxon>
        <taxon>rosids</taxon>
        <taxon>malvids</taxon>
        <taxon>Sapindales</taxon>
        <taxon>Sapindaceae</taxon>
        <taxon>Hippocastanoideae</taxon>
        <taxon>Acereae</taxon>
        <taxon>Acer</taxon>
    </lineage>
</organism>
<keyword evidence="5" id="KW-1185">Reference proteome</keyword>
<feature type="transmembrane region" description="Helical" evidence="2">
    <location>
        <begin position="68"/>
        <end position="92"/>
    </location>
</feature>
<feature type="transmembrane region" description="Helical" evidence="2">
    <location>
        <begin position="7"/>
        <end position="26"/>
    </location>
</feature>
<comment type="caution">
    <text evidence="4">The sequence shown here is derived from an EMBL/GenBank/DDBJ whole genome shotgun (WGS) entry which is preliminary data.</text>
</comment>
<evidence type="ECO:0000313" key="5">
    <source>
        <dbReference type="Proteomes" id="UP000323000"/>
    </source>
</evidence>
<name>A0A5C7IC92_9ROSI</name>
<feature type="domain" description="RNase H type-1" evidence="3">
    <location>
        <begin position="397"/>
        <end position="506"/>
    </location>
</feature>